<dbReference type="AlphaFoldDB" id="A0AAV9IF61"/>
<evidence type="ECO:0000313" key="7">
    <source>
        <dbReference type="EMBL" id="KAK4525992.1"/>
    </source>
</evidence>
<keyword evidence="4 6" id="KW-1133">Transmembrane helix</keyword>
<dbReference type="Proteomes" id="UP001300502">
    <property type="component" value="Unassembled WGS sequence"/>
</dbReference>
<feature type="transmembrane region" description="Helical" evidence="6">
    <location>
        <begin position="216"/>
        <end position="235"/>
    </location>
</feature>
<keyword evidence="3 6" id="KW-0812">Transmembrane</keyword>
<organism evidence="7 8">
    <name type="scientific">Galdieria yellowstonensis</name>
    <dbReference type="NCBI Taxonomy" id="3028027"/>
    <lineage>
        <taxon>Eukaryota</taxon>
        <taxon>Rhodophyta</taxon>
        <taxon>Bangiophyceae</taxon>
        <taxon>Galdieriales</taxon>
        <taxon>Galdieriaceae</taxon>
        <taxon>Galdieria</taxon>
    </lineage>
</organism>
<feature type="transmembrane region" description="Helical" evidence="6">
    <location>
        <begin position="303"/>
        <end position="326"/>
    </location>
</feature>
<dbReference type="Pfam" id="PF01566">
    <property type="entry name" value="Nramp"/>
    <property type="match status" value="1"/>
</dbReference>
<feature type="transmembrane region" description="Helical" evidence="6">
    <location>
        <begin position="75"/>
        <end position="94"/>
    </location>
</feature>
<dbReference type="NCBIfam" id="NF037982">
    <property type="entry name" value="Nramp_1"/>
    <property type="match status" value="1"/>
</dbReference>
<gene>
    <name evidence="7" type="ORF">GAYE_SCF18G3901</name>
</gene>
<dbReference type="EMBL" id="JANCYU010000035">
    <property type="protein sequence ID" value="KAK4525992.1"/>
    <property type="molecule type" value="Genomic_DNA"/>
</dbReference>
<evidence type="ECO:0000256" key="4">
    <source>
        <dbReference type="ARBA" id="ARBA00022989"/>
    </source>
</evidence>
<feature type="transmembrane region" description="Helical" evidence="6">
    <location>
        <begin position="423"/>
        <end position="444"/>
    </location>
</feature>
<dbReference type="InterPro" id="IPR001046">
    <property type="entry name" value="NRAMP_fam"/>
</dbReference>
<dbReference type="PANTHER" id="PTHR11706">
    <property type="entry name" value="SOLUTE CARRIER PROTEIN FAMILY 11 MEMBER"/>
    <property type="match status" value="1"/>
</dbReference>
<evidence type="ECO:0000256" key="3">
    <source>
        <dbReference type="ARBA" id="ARBA00022692"/>
    </source>
</evidence>
<reference evidence="7 8" key="1">
    <citation type="submission" date="2022-07" db="EMBL/GenBank/DDBJ databases">
        <title>Genome-wide signatures of adaptation to extreme environments.</title>
        <authorList>
            <person name="Cho C.H."/>
            <person name="Yoon H.S."/>
        </authorList>
    </citation>
    <scope>NUCLEOTIDE SEQUENCE [LARGE SCALE GENOMIC DNA]</scope>
    <source>
        <strain evidence="7 8">108.79 E11</strain>
    </source>
</reference>
<dbReference type="GO" id="GO:0005384">
    <property type="term" value="F:manganese ion transmembrane transporter activity"/>
    <property type="evidence" value="ECO:0007669"/>
    <property type="project" value="TreeGrafter"/>
</dbReference>
<feature type="transmembrane region" description="Helical" evidence="6">
    <location>
        <begin position="183"/>
        <end position="204"/>
    </location>
</feature>
<comment type="caution">
    <text evidence="7">The sequence shown here is derived from an EMBL/GenBank/DDBJ whole genome shotgun (WGS) entry which is preliminary data.</text>
</comment>
<feature type="transmembrane region" description="Helical" evidence="6">
    <location>
        <begin position="464"/>
        <end position="482"/>
    </location>
</feature>
<keyword evidence="2" id="KW-0813">Transport</keyword>
<dbReference type="NCBIfam" id="TIGR01197">
    <property type="entry name" value="nramp"/>
    <property type="match status" value="1"/>
</dbReference>
<dbReference type="PRINTS" id="PR00447">
    <property type="entry name" value="NATRESASSCMP"/>
</dbReference>
<evidence type="ECO:0000256" key="2">
    <source>
        <dbReference type="ARBA" id="ARBA00022448"/>
    </source>
</evidence>
<dbReference type="GO" id="GO:0015086">
    <property type="term" value="F:cadmium ion transmembrane transporter activity"/>
    <property type="evidence" value="ECO:0007669"/>
    <property type="project" value="TreeGrafter"/>
</dbReference>
<evidence type="ECO:0000313" key="8">
    <source>
        <dbReference type="Proteomes" id="UP001300502"/>
    </source>
</evidence>
<dbReference type="GO" id="GO:0005886">
    <property type="term" value="C:plasma membrane"/>
    <property type="evidence" value="ECO:0007669"/>
    <property type="project" value="TreeGrafter"/>
</dbReference>
<feature type="transmembrane region" description="Helical" evidence="6">
    <location>
        <begin position="502"/>
        <end position="525"/>
    </location>
</feature>
<dbReference type="GO" id="GO:0034755">
    <property type="term" value="P:iron ion transmembrane transport"/>
    <property type="evidence" value="ECO:0007669"/>
    <property type="project" value="TreeGrafter"/>
</dbReference>
<dbReference type="PANTHER" id="PTHR11706:SF33">
    <property type="entry name" value="NATURAL RESISTANCE-ASSOCIATED MACROPHAGE PROTEIN 2"/>
    <property type="match status" value="1"/>
</dbReference>
<comment type="subcellular location">
    <subcellularLocation>
        <location evidence="1">Membrane</location>
        <topology evidence="1">Multi-pass membrane protein</topology>
    </subcellularLocation>
</comment>
<evidence type="ECO:0000256" key="1">
    <source>
        <dbReference type="ARBA" id="ARBA00004141"/>
    </source>
</evidence>
<keyword evidence="5 6" id="KW-0472">Membrane</keyword>
<evidence type="ECO:0000256" key="5">
    <source>
        <dbReference type="ARBA" id="ARBA00023136"/>
    </source>
</evidence>
<feature type="transmembrane region" description="Helical" evidence="6">
    <location>
        <begin position="399"/>
        <end position="417"/>
    </location>
</feature>
<feature type="transmembrane region" description="Helical" evidence="6">
    <location>
        <begin position="114"/>
        <end position="136"/>
    </location>
</feature>
<accession>A0AAV9IF61</accession>
<evidence type="ECO:0000256" key="6">
    <source>
        <dbReference type="SAM" id="Phobius"/>
    </source>
</evidence>
<proteinExistence type="predicted"/>
<name>A0AAV9IF61_9RHOD</name>
<keyword evidence="8" id="KW-1185">Reference proteome</keyword>
<sequence>MVQQGNNFSDTADIEVAGNQVTEGSCSGESSTKCEISMQLDEVLSDKENVSYNSTNKERSFWTTFRSWWQSAIKWLSGLLKYAGPGWLICIALIDPGNYEGDIQAGAGFEYKLIWIIWWSSVIEVFIQILTIRLGLYAKVNLAEACRRNYPRPIRYSLWILSEVAMMATDLLQVIGFAVSCKILFHMPLYAGVLLSFLTTLLILSLQYLNIHYLESFVMVLILIMSVTFFIQWSMVDTDGAAMMRGWVIPSLPSGSALVAISEMGASLSPHNVFLQSALVQTRHIESTKSALHTAYVYNVIEFIIPMLLAFVVNLAVVSLAAVGFYKNPLVHIKPENINLLDTCNLIKSVYAQTGVGCILFGISLLASAQSATVSATYAGQIVMEGFLNIRIPLWLRSLLTRTITIIPGLIVAILTGAEGSGLALLVGSSILSGVIPFLIFPLLKFTDSERCMGPFRNPRWVSIVMWIIGLGITVANIYLIVGAQGNRTLQSALSSLSATAIFGIVATVIIGIGYLGLLAFVIFYPVQFDSCVHEIEQ</sequence>
<feature type="transmembrane region" description="Helical" evidence="6">
    <location>
        <begin position="156"/>
        <end position="177"/>
    </location>
</feature>
<protein>
    <submittedName>
        <fullName evidence="7">Uncharacterized protein</fullName>
    </submittedName>
</protein>